<dbReference type="GO" id="GO:0006506">
    <property type="term" value="P:GPI anchor biosynthetic process"/>
    <property type="evidence" value="ECO:0007669"/>
    <property type="project" value="UniProtKB-UniPathway"/>
</dbReference>
<keyword evidence="5 7" id="KW-0337">GPI-anchor biosynthesis</keyword>
<evidence type="ECO:0000259" key="8">
    <source>
        <dbReference type="Pfam" id="PF04987"/>
    </source>
</evidence>
<reference evidence="10" key="1">
    <citation type="submission" date="2025-08" db="UniProtKB">
        <authorList>
            <consortium name="RefSeq"/>
        </authorList>
    </citation>
    <scope>IDENTIFICATION</scope>
    <source>
        <strain evidence="10">14028-0561.14</strain>
        <tissue evidence="10">Whole fly</tissue>
    </source>
</reference>
<dbReference type="InterPro" id="IPR017850">
    <property type="entry name" value="Alkaline_phosphatase_core_sf"/>
</dbReference>
<proteinExistence type="inferred from homology"/>
<keyword evidence="9" id="KW-1185">Reference proteome</keyword>
<feature type="transmembrane region" description="Helical" evidence="7">
    <location>
        <begin position="405"/>
        <end position="425"/>
    </location>
</feature>
<organism evidence="9 10">
    <name type="scientific">Drosophila kikkawai</name>
    <name type="common">Fruit fly</name>
    <dbReference type="NCBI Taxonomy" id="30033"/>
    <lineage>
        <taxon>Eukaryota</taxon>
        <taxon>Metazoa</taxon>
        <taxon>Ecdysozoa</taxon>
        <taxon>Arthropoda</taxon>
        <taxon>Hexapoda</taxon>
        <taxon>Insecta</taxon>
        <taxon>Pterygota</taxon>
        <taxon>Neoptera</taxon>
        <taxon>Endopterygota</taxon>
        <taxon>Diptera</taxon>
        <taxon>Brachycera</taxon>
        <taxon>Muscomorpha</taxon>
        <taxon>Ephydroidea</taxon>
        <taxon>Drosophilidae</taxon>
        <taxon>Drosophila</taxon>
        <taxon>Sophophora</taxon>
    </lineage>
</organism>
<feature type="transmembrane region" description="Helical" evidence="7">
    <location>
        <begin position="46"/>
        <end position="63"/>
    </location>
</feature>
<dbReference type="OMA" id="MKVSREY"/>
<comment type="subcellular location">
    <subcellularLocation>
        <location evidence="1 7">Endoplasmic reticulum membrane</location>
        <topology evidence="1 7">Multi-pass membrane protein</topology>
    </subcellularLocation>
</comment>
<dbReference type="GO" id="GO:0005789">
    <property type="term" value="C:endoplasmic reticulum membrane"/>
    <property type="evidence" value="ECO:0007669"/>
    <property type="project" value="UniProtKB-SubCell"/>
</dbReference>
<evidence type="ECO:0000256" key="1">
    <source>
        <dbReference type="ARBA" id="ARBA00004477"/>
    </source>
</evidence>
<evidence type="ECO:0000256" key="2">
    <source>
        <dbReference type="ARBA" id="ARBA00004687"/>
    </source>
</evidence>
<dbReference type="Gene3D" id="3.40.720.10">
    <property type="entry name" value="Alkaline Phosphatase, subunit A"/>
    <property type="match status" value="1"/>
</dbReference>
<comment type="function">
    <text evidence="7">Ethanolamine phosphate transferase involved in glycosylphosphatidylinositol-anchor biosynthesis. Transfers ethanolamine phosphate to the first alpha-1,4-linked mannose of the glycosylphosphatidylinositol precursor of GPI-anchor.</text>
</comment>
<dbReference type="EC" id="2.-.-.-" evidence="7"/>
<feature type="transmembrane region" description="Helical" evidence="7">
    <location>
        <begin position="545"/>
        <end position="568"/>
    </location>
</feature>
<feature type="transmembrane region" description="Helical" evidence="7">
    <location>
        <begin position="761"/>
        <end position="782"/>
    </location>
</feature>
<keyword evidence="7" id="KW-0812">Transmembrane</keyword>
<keyword evidence="6 7" id="KW-0256">Endoplasmic reticulum</keyword>
<feature type="transmembrane region" description="Helical" evidence="7">
    <location>
        <begin position="505"/>
        <end position="525"/>
    </location>
</feature>
<feature type="transmembrane region" description="Helical" evidence="7">
    <location>
        <begin position="445"/>
        <end position="465"/>
    </location>
</feature>
<evidence type="ECO:0000313" key="9">
    <source>
        <dbReference type="Proteomes" id="UP001652661"/>
    </source>
</evidence>
<dbReference type="RefSeq" id="XP_017018745.1">
    <property type="nucleotide sequence ID" value="XM_017163256.3"/>
</dbReference>
<feature type="transmembrane region" description="Helical" evidence="7">
    <location>
        <begin position="827"/>
        <end position="852"/>
    </location>
</feature>
<feature type="transmembrane region" description="Helical" evidence="7">
    <location>
        <begin position="627"/>
        <end position="648"/>
    </location>
</feature>
<dbReference type="Proteomes" id="UP001652661">
    <property type="component" value="Chromosome 3R"/>
</dbReference>
<feature type="domain" description="GPI ethanolamine phosphate transferase 1 C-terminal" evidence="8">
    <location>
        <begin position="401"/>
        <end position="815"/>
    </location>
</feature>
<accession>A0A6P4HT44</accession>
<dbReference type="SUPFAM" id="SSF53649">
    <property type="entry name" value="Alkaline phosphatase-like"/>
    <property type="match status" value="1"/>
</dbReference>
<feature type="transmembrane region" description="Helical" evidence="7">
    <location>
        <begin position="603"/>
        <end position="621"/>
    </location>
</feature>
<evidence type="ECO:0000256" key="6">
    <source>
        <dbReference type="ARBA" id="ARBA00022824"/>
    </source>
</evidence>
<gene>
    <name evidence="10" type="primary">LOC108072197</name>
</gene>
<dbReference type="GO" id="GO:0051377">
    <property type="term" value="F:mannose-ethanolamine phosphotransferase activity"/>
    <property type="evidence" value="ECO:0007669"/>
    <property type="project" value="UniProtKB-UniRule"/>
</dbReference>
<dbReference type="OrthoDB" id="2748310at2759"/>
<evidence type="ECO:0000256" key="4">
    <source>
        <dbReference type="ARBA" id="ARBA00020831"/>
    </source>
</evidence>
<dbReference type="InterPro" id="IPR007070">
    <property type="entry name" value="GPI_EtnP_transferase_1"/>
</dbReference>
<evidence type="ECO:0000256" key="3">
    <source>
        <dbReference type="ARBA" id="ARBA00008400"/>
    </source>
</evidence>
<dbReference type="Pfam" id="PF04987">
    <property type="entry name" value="PigN"/>
    <property type="match status" value="1"/>
</dbReference>
<dbReference type="PANTHER" id="PTHR12250">
    <property type="entry name" value="PHOSPHATIDYLINOSITOL GLYCAN, CLASS N"/>
    <property type="match status" value="1"/>
</dbReference>
<feature type="transmembrane region" description="Helical" evidence="7">
    <location>
        <begin position="471"/>
        <end position="493"/>
    </location>
</feature>
<feature type="transmembrane region" description="Helical" evidence="7">
    <location>
        <begin position="6"/>
        <end position="25"/>
    </location>
</feature>
<protein>
    <recommendedName>
        <fullName evidence="4 7">GPI ethanolamine phosphate transferase 1</fullName>
        <ecNumber evidence="7">2.-.-.-</ecNumber>
    </recommendedName>
</protein>
<sequence>MKWALFRIFFWCLFSLLANAVFQIYRRILLSLLGKLTIHLKMWKTKALLVHLLLLVSVLKIYFQSAPLIHLEPQATLPQMGVKPPADRLVIFLAEGLRAKTFFSQNYSWVPHGRQGIAHSSVPTLTQAGKVALFAGFHPAILFTENYDTIFNRTLESAGGFVLKFVGDNPKTNSGLKDLQVYLSDDGNQSTIRNASKVLILVCMGDIGGASPRDRRYLKKLFKAQTSIFKAYAAVENLFKDNRTAYLMTSAHGLSNLGSHGAGTPYETETPFMLWGAGFNANQSMQRLEQIQLASLMSALIGLPPPVNNLGQLPLGYLNVYQEEERKVMHLNARQLLLQAKFLVRRHKRGCCHKWLPKGGDLDLLRISHYQYQINRLTEVHWQAKAMETSLMAARLALNTVKYYVGYYDIPLVVATALALLGWMLYLMLKLSQDSQAFKEHHRGFLNWSTIWLAALGLLLGELAFFQGLTILTIFCLIVPFAIWCLALAELPLKGNYIFNVRTHLSWIVIPAGLIVVTLCCNYYLSLTYALAVGFYNRLGCVRPSFQVLSWLILVFLLSMFLCFLPQIEFLMVSNYRMAIQATSMVLVILRPYISGEKHEKRVWIVNGGMLILGGVGIYLRETDKTVPIYMMVANWSYFFYAFASIPYSRSACLRSRLELICFNLLTVHALLSDSYTSLFAQLLILEYQQGIEVHLVTRLELKEEEESMLTSKEYLQLCYRFAVSIILYFYVSMMGTGHWLQSFTYFANTDRLFMPHCCPAMLGFLVFIHMLIPLIIILASLRALSTFGRHEISSIFSCVMLICSAVVLFFVVFVPHLRDWPNVHPSVIKVIMVQLTAVLLMACDCCGIFLFRGFNLITSPTPKRAVVEICPKTISSRTSLNSTEV</sequence>
<keyword evidence="7 10" id="KW-0808">Transferase</keyword>
<feature type="transmembrane region" description="Helical" evidence="7">
    <location>
        <begin position="718"/>
        <end position="741"/>
    </location>
</feature>
<keyword evidence="7" id="KW-0472">Membrane</keyword>
<comment type="similarity">
    <text evidence="3 7">Belongs to the PIGG/PIGN/PIGO family. PIGN subfamily.</text>
</comment>
<evidence type="ECO:0000256" key="7">
    <source>
        <dbReference type="RuleBase" id="RU367138"/>
    </source>
</evidence>
<name>A0A6P4HT44_DROKI</name>
<feature type="transmembrane region" description="Helical" evidence="7">
    <location>
        <begin position="794"/>
        <end position="815"/>
    </location>
</feature>
<dbReference type="AlphaFoldDB" id="A0A6P4HT44"/>
<evidence type="ECO:0000313" key="10">
    <source>
        <dbReference type="RefSeq" id="XP_017018745.1"/>
    </source>
</evidence>
<dbReference type="InterPro" id="IPR017852">
    <property type="entry name" value="GPI_EtnP_transferase_1_C"/>
</dbReference>
<keyword evidence="7" id="KW-1133">Transmembrane helix</keyword>
<evidence type="ECO:0000256" key="5">
    <source>
        <dbReference type="ARBA" id="ARBA00022502"/>
    </source>
</evidence>
<dbReference type="PANTHER" id="PTHR12250:SF0">
    <property type="entry name" value="GPI ETHANOLAMINE PHOSPHATE TRANSFERASE 1"/>
    <property type="match status" value="1"/>
</dbReference>
<dbReference type="UniPathway" id="UPA00196"/>
<comment type="pathway">
    <text evidence="2 7">Glycolipid biosynthesis; glycosylphosphatidylinositol-anchor biosynthesis.</text>
</comment>
<dbReference type="GeneID" id="108072197"/>